<evidence type="ECO:0000256" key="3">
    <source>
        <dbReference type="ARBA" id="ARBA00022559"/>
    </source>
</evidence>
<dbReference type="PANTHER" id="PTHR42801">
    <property type="entry name" value="THIOREDOXIN-DEPENDENT PEROXIDE REDUCTASE"/>
    <property type="match status" value="1"/>
</dbReference>
<evidence type="ECO:0000256" key="12">
    <source>
        <dbReference type="SAM" id="MobiDB-lite"/>
    </source>
</evidence>
<dbReference type="PROSITE" id="PS51352">
    <property type="entry name" value="THIOREDOXIN_2"/>
    <property type="match status" value="1"/>
</dbReference>
<dbReference type="InterPro" id="IPR036249">
    <property type="entry name" value="Thioredoxin-like_sf"/>
</dbReference>
<keyword evidence="3" id="KW-0575">Peroxidase</keyword>
<evidence type="ECO:0000256" key="2">
    <source>
        <dbReference type="ARBA" id="ARBA00013017"/>
    </source>
</evidence>
<proteinExistence type="inferred from homology"/>
<evidence type="ECO:0000313" key="15">
    <source>
        <dbReference type="Proteomes" id="UP000515512"/>
    </source>
</evidence>
<comment type="function">
    <text evidence="1">Thiol-specific peroxidase that catalyzes the reduction of hydrogen peroxide and organic hydroperoxides to water and alcohols, respectively. Plays a role in cell protection against oxidative stress by detoxifying peroxides and as sensor of hydrogen peroxide-mediated signaling events.</text>
</comment>
<reference evidence="14 15" key="1">
    <citation type="submission" date="2020-07" db="EMBL/GenBank/DDBJ databases">
        <authorList>
            <person name="Zhuang K."/>
            <person name="Ran Y."/>
        </authorList>
    </citation>
    <scope>NUCLEOTIDE SEQUENCE [LARGE SCALE GENOMIC DNA]</scope>
    <source>
        <strain evidence="14 15">WCH-YHL-001</strain>
    </source>
</reference>
<sequence>MLTAGSRAPEMDFDDTAGRPWRLSDHRGKHSVLLYFVRATTCPVCTHHVRDLIAQQDALAADNIRVVIAVPEDRETASNWKAKRDIPFPVVVGRSARPHESIGLTRKVFGAMQQSGTVLVDAEGIVRHVQGSTLPTNGYDRKALTAAIDSMRGRAMA</sequence>
<organism evidence="14 15">
    <name type="scientific">Nocardia huaxiensis</name>
    <dbReference type="NCBI Taxonomy" id="2755382"/>
    <lineage>
        <taxon>Bacteria</taxon>
        <taxon>Bacillati</taxon>
        <taxon>Actinomycetota</taxon>
        <taxon>Actinomycetes</taxon>
        <taxon>Mycobacteriales</taxon>
        <taxon>Nocardiaceae</taxon>
        <taxon>Nocardia</taxon>
    </lineage>
</organism>
<dbReference type="GO" id="GO:0005737">
    <property type="term" value="C:cytoplasm"/>
    <property type="evidence" value="ECO:0007669"/>
    <property type="project" value="TreeGrafter"/>
</dbReference>
<evidence type="ECO:0000256" key="10">
    <source>
        <dbReference type="ARBA" id="ARBA00041373"/>
    </source>
</evidence>
<keyword evidence="15" id="KW-1185">Reference proteome</keyword>
<dbReference type="Gene3D" id="3.40.30.10">
    <property type="entry name" value="Glutaredoxin"/>
    <property type="match status" value="1"/>
</dbReference>
<keyword evidence="5" id="KW-0560">Oxidoreductase</keyword>
<dbReference type="InterPro" id="IPR013766">
    <property type="entry name" value="Thioredoxin_domain"/>
</dbReference>
<dbReference type="PANTHER" id="PTHR42801:SF4">
    <property type="entry name" value="AHPC_TSA FAMILY PROTEIN"/>
    <property type="match status" value="1"/>
</dbReference>
<evidence type="ECO:0000256" key="8">
    <source>
        <dbReference type="ARBA" id="ARBA00032824"/>
    </source>
</evidence>
<comment type="similarity">
    <text evidence="9">Belongs to the peroxiredoxin family. BCP/PrxQ subfamily.</text>
</comment>
<keyword evidence="4" id="KW-0049">Antioxidant</keyword>
<dbReference type="GO" id="GO:0045454">
    <property type="term" value="P:cell redox homeostasis"/>
    <property type="evidence" value="ECO:0007669"/>
    <property type="project" value="TreeGrafter"/>
</dbReference>
<dbReference type="GO" id="GO:0034599">
    <property type="term" value="P:cellular response to oxidative stress"/>
    <property type="evidence" value="ECO:0007669"/>
    <property type="project" value="TreeGrafter"/>
</dbReference>
<dbReference type="Proteomes" id="UP000515512">
    <property type="component" value="Chromosome"/>
</dbReference>
<dbReference type="EC" id="1.11.1.24" evidence="2"/>
<keyword evidence="6" id="KW-1015">Disulfide bond</keyword>
<protein>
    <recommendedName>
        <fullName evidence="2">thioredoxin-dependent peroxiredoxin</fullName>
        <ecNumber evidence="2">1.11.1.24</ecNumber>
    </recommendedName>
    <alternativeName>
        <fullName evidence="10">Bacterioferritin comigratory protein</fullName>
    </alternativeName>
    <alternativeName>
        <fullName evidence="8">Thioredoxin peroxidase</fullName>
    </alternativeName>
</protein>
<evidence type="ECO:0000256" key="9">
    <source>
        <dbReference type="ARBA" id="ARBA00038489"/>
    </source>
</evidence>
<evidence type="ECO:0000259" key="13">
    <source>
        <dbReference type="PROSITE" id="PS51352"/>
    </source>
</evidence>
<dbReference type="EMBL" id="CP059399">
    <property type="protein sequence ID" value="QLY27995.1"/>
    <property type="molecule type" value="Genomic_DNA"/>
</dbReference>
<evidence type="ECO:0000256" key="1">
    <source>
        <dbReference type="ARBA" id="ARBA00003330"/>
    </source>
</evidence>
<evidence type="ECO:0000256" key="4">
    <source>
        <dbReference type="ARBA" id="ARBA00022862"/>
    </source>
</evidence>
<dbReference type="Pfam" id="PF00578">
    <property type="entry name" value="AhpC-TSA"/>
    <property type="match status" value="1"/>
</dbReference>
<dbReference type="InterPro" id="IPR000866">
    <property type="entry name" value="AhpC/TSA"/>
</dbReference>
<dbReference type="RefSeq" id="WP_181579203.1">
    <property type="nucleotide sequence ID" value="NZ_CP059399.1"/>
</dbReference>
<dbReference type="GO" id="GO:0008379">
    <property type="term" value="F:thioredoxin peroxidase activity"/>
    <property type="evidence" value="ECO:0007669"/>
    <property type="project" value="TreeGrafter"/>
</dbReference>
<keyword evidence="7" id="KW-0676">Redox-active center</keyword>
<dbReference type="SUPFAM" id="SSF52833">
    <property type="entry name" value="Thioredoxin-like"/>
    <property type="match status" value="1"/>
</dbReference>
<comment type="catalytic activity">
    <reaction evidence="11">
        <text>a hydroperoxide + [thioredoxin]-dithiol = an alcohol + [thioredoxin]-disulfide + H2O</text>
        <dbReference type="Rhea" id="RHEA:62620"/>
        <dbReference type="Rhea" id="RHEA-COMP:10698"/>
        <dbReference type="Rhea" id="RHEA-COMP:10700"/>
        <dbReference type="ChEBI" id="CHEBI:15377"/>
        <dbReference type="ChEBI" id="CHEBI:29950"/>
        <dbReference type="ChEBI" id="CHEBI:30879"/>
        <dbReference type="ChEBI" id="CHEBI:35924"/>
        <dbReference type="ChEBI" id="CHEBI:50058"/>
        <dbReference type="EC" id="1.11.1.24"/>
    </reaction>
</comment>
<dbReference type="AlphaFoldDB" id="A0A7D6VB61"/>
<evidence type="ECO:0000256" key="6">
    <source>
        <dbReference type="ARBA" id="ARBA00023157"/>
    </source>
</evidence>
<accession>A0A7D6VB61</accession>
<evidence type="ECO:0000256" key="5">
    <source>
        <dbReference type="ARBA" id="ARBA00023002"/>
    </source>
</evidence>
<evidence type="ECO:0000256" key="7">
    <source>
        <dbReference type="ARBA" id="ARBA00023284"/>
    </source>
</evidence>
<name>A0A7D6VB61_9NOCA</name>
<feature type="domain" description="Thioredoxin" evidence="13">
    <location>
        <begin position="2"/>
        <end position="153"/>
    </location>
</feature>
<dbReference type="InterPro" id="IPR050924">
    <property type="entry name" value="Peroxiredoxin_BCP/PrxQ"/>
</dbReference>
<dbReference type="KEGG" id="nhu:H0264_21530"/>
<evidence type="ECO:0000256" key="11">
    <source>
        <dbReference type="ARBA" id="ARBA00049091"/>
    </source>
</evidence>
<evidence type="ECO:0000313" key="14">
    <source>
        <dbReference type="EMBL" id="QLY27995.1"/>
    </source>
</evidence>
<feature type="region of interest" description="Disordered" evidence="12">
    <location>
        <begin position="1"/>
        <end position="20"/>
    </location>
</feature>
<gene>
    <name evidence="14" type="ORF">H0264_21530</name>
</gene>